<protein>
    <submittedName>
        <fullName evidence="10">Thioredoxin family protein</fullName>
    </submittedName>
</protein>
<evidence type="ECO:0000256" key="4">
    <source>
        <dbReference type="ARBA" id="ARBA00022989"/>
    </source>
</evidence>
<evidence type="ECO:0000313" key="10">
    <source>
        <dbReference type="EMBL" id="NVN30817.1"/>
    </source>
</evidence>
<feature type="transmembrane region" description="Helical" evidence="6">
    <location>
        <begin position="337"/>
        <end position="361"/>
    </location>
</feature>
<feature type="transmembrane region" description="Helical" evidence="6">
    <location>
        <begin position="373"/>
        <end position="397"/>
    </location>
</feature>
<dbReference type="PANTHER" id="PTHR32234">
    <property type="entry name" value="THIOL:DISULFIDE INTERCHANGE PROTEIN DSBD"/>
    <property type="match status" value="1"/>
</dbReference>
<dbReference type="Pfam" id="PF11412">
    <property type="entry name" value="DsbD_N"/>
    <property type="match status" value="1"/>
</dbReference>
<dbReference type="SUPFAM" id="SSF52833">
    <property type="entry name" value="Thioredoxin-like"/>
    <property type="match status" value="1"/>
</dbReference>
<dbReference type="Gene3D" id="3.40.30.10">
    <property type="entry name" value="Glutaredoxin"/>
    <property type="match status" value="1"/>
</dbReference>
<dbReference type="RefSeq" id="WP_176624655.1">
    <property type="nucleotide sequence ID" value="NZ_JABXXQ010000224.1"/>
</dbReference>
<dbReference type="InterPro" id="IPR028250">
    <property type="entry name" value="DsbDN"/>
</dbReference>
<keyword evidence="7" id="KW-0732">Signal</keyword>
<dbReference type="GO" id="GO:0015035">
    <property type="term" value="F:protein-disulfide reductase activity"/>
    <property type="evidence" value="ECO:0007669"/>
    <property type="project" value="TreeGrafter"/>
</dbReference>
<feature type="transmembrane region" description="Helical" evidence="6">
    <location>
        <begin position="488"/>
        <end position="508"/>
    </location>
</feature>
<dbReference type="PANTHER" id="PTHR32234:SF3">
    <property type="entry name" value="SUPPRESSION OF COPPER SENSITIVITY PROTEIN"/>
    <property type="match status" value="1"/>
</dbReference>
<dbReference type="EMBL" id="JABXXQ010000224">
    <property type="protein sequence ID" value="NVN30817.1"/>
    <property type="molecule type" value="Genomic_DNA"/>
</dbReference>
<comment type="caution">
    <text evidence="10">The sequence shown here is derived from an EMBL/GenBank/DDBJ whole genome shotgun (WGS) entry which is preliminary data.</text>
</comment>
<organism evidence="10 11">
    <name type="scientific">Endobacter medicaginis</name>
    <dbReference type="NCBI Taxonomy" id="1181271"/>
    <lineage>
        <taxon>Bacteria</taxon>
        <taxon>Pseudomonadati</taxon>
        <taxon>Pseudomonadota</taxon>
        <taxon>Alphaproteobacteria</taxon>
        <taxon>Acetobacterales</taxon>
        <taxon>Acetobacteraceae</taxon>
        <taxon>Endobacter</taxon>
    </lineage>
</organism>
<evidence type="ECO:0000256" key="7">
    <source>
        <dbReference type="SAM" id="SignalP"/>
    </source>
</evidence>
<dbReference type="Proteomes" id="UP000565205">
    <property type="component" value="Unassembled WGS sequence"/>
</dbReference>
<name>A0A850NY40_9PROT</name>
<feature type="transmembrane region" description="Helical" evidence="6">
    <location>
        <begin position="418"/>
        <end position="446"/>
    </location>
</feature>
<feature type="transmembrane region" description="Helical" evidence="6">
    <location>
        <begin position="452"/>
        <end position="476"/>
    </location>
</feature>
<reference evidence="10 11" key="1">
    <citation type="submission" date="2020-06" db="EMBL/GenBank/DDBJ databases">
        <title>Description of novel acetic acid bacteria.</title>
        <authorList>
            <person name="Sombolestani A."/>
        </authorList>
    </citation>
    <scope>NUCLEOTIDE SEQUENCE [LARGE SCALE GENOMIC DNA]</scope>
    <source>
        <strain evidence="10 11">LMG 26838</strain>
    </source>
</reference>
<evidence type="ECO:0000256" key="1">
    <source>
        <dbReference type="ARBA" id="ARBA00004141"/>
    </source>
</evidence>
<dbReference type="InterPro" id="IPR036249">
    <property type="entry name" value="Thioredoxin-like_sf"/>
</dbReference>
<keyword evidence="3" id="KW-0201">Cytochrome c-type biogenesis</keyword>
<feature type="transmembrane region" description="Helical" evidence="6">
    <location>
        <begin position="514"/>
        <end position="536"/>
    </location>
</feature>
<feature type="domain" description="Cytochrome C biogenesis protein transmembrane" evidence="8">
    <location>
        <begin position="295"/>
        <end position="505"/>
    </location>
</feature>
<dbReference type="AlphaFoldDB" id="A0A850NY40"/>
<dbReference type="GO" id="GO:0045454">
    <property type="term" value="P:cell redox homeostasis"/>
    <property type="evidence" value="ECO:0007669"/>
    <property type="project" value="TreeGrafter"/>
</dbReference>
<proteinExistence type="predicted"/>
<dbReference type="InterPro" id="IPR003834">
    <property type="entry name" value="Cyt_c_assmbl_TM_dom"/>
</dbReference>
<dbReference type="InterPro" id="IPR035671">
    <property type="entry name" value="DsbD_gamma"/>
</dbReference>
<feature type="domain" description="Thiol:disulfide interchange protein DsbD N-terminal" evidence="9">
    <location>
        <begin position="37"/>
        <end position="155"/>
    </location>
</feature>
<evidence type="ECO:0000256" key="5">
    <source>
        <dbReference type="ARBA" id="ARBA00023136"/>
    </source>
</evidence>
<keyword evidence="2 6" id="KW-0812">Transmembrane</keyword>
<keyword evidence="4 6" id="KW-1133">Transmembrane helix</keyword>
<dbReference type="CDD" id="cd02953">
    <property type="entry name" value="DsbDgamma"/>
    <property type="match status" value="1"/>
</dbReference>
<feature type="transmembrane region" description="Helical" evidence="6">
    <location>
        <begin position="557"/>
        <end position="575"/>
    </location>
</feature>
<evidence type="ECO:0000259" key="9">
    <source>
        <dbReference type="Pfam" id="PF11412"/>
    </source>
</evidence>
<dbReference type="GO" id="GO:0016020">
    <property type="term" value="C:membrane"/>
    <property type="evidence" value="ECO:0007669"/>
    <property type="project" value="UniProtKB-SubCell"/>
</dbReference>
<feature type="transmembrane region" description="Helical" evidence="6">
    <location>
        <begin position="290"/>
        <end position="316"/>
    </location>
</feature>
<sequence>MLLVMIRLLLAVLLCLSVAATARASSSFTSEHDTVTLIAGETAASEGHAPMLALRFAMQPKWHTYWSNPGDAGAAADARIAYDGGAAQPVSFLWPTPQRLPDGPLMSYGYTGTVTLPITAPAPGRVDAHGLDITLTAEWLVCADVCVPENAIFTLHLPKGVPQPSADRASILAARAALPAEHGPAVRLGSDGRLSVDQSLPDGGDAWFLPSTPGVIDQLAAQTIATTPDSFILQLKPAAPGSLKAPLDGVLVIRDHSGAEHASMVRADTAAPASAATPPPVLRPASSPMALLRALLLAVAGGLVLNLMPCVFPVLAMKAMAVARMSGAERRHVRLGALFYTAGVLVAFAAIGALTLILRGAGGSVGWGFQFQSVAFVGATAWLLFAVGLNLSGLFEIGTSAMGIGQGLATRGGHLGEAATGLLAVLVATPCTAPFMGVALATALAAPAAEAMVIFLALGLGLALPYLLLALIPRLAALLPKPGAWMDVFRRALAFPVYAAVVWLVWVATQQGGAAAVLCLGAGMVLIALAAWLYGLAQHLRTEGGDERTAHRRIRRARLSGVLALASLLTALALLPRLAQTANAPPSGAAQATTLSGLPTEPFSESRLAELRSAHRPVFVDMSAAWCVTCLVNEKVAFSSPDVRCAFKAGGVSVLRGDWTRYDPAITRFLASLGRDGVPLYAWYPADGGEPKLLPQVLTPGVLLGLTRPCPAG</sequence>
<comment type="subcellular location">
    <subcellularLocation>
        <location evidence="1">Membrane</location>
        <topology evidence="1">Multi-pass membrane protein</topology>
    </subcellularLocation>
</comment>
<gene>
    <name evidence="10" type="ORF">HUK83_10795</name>
</gene>
<evidence type="ECO:0000256" key="3">
    <source>
        <dbReference type="ARBA" id="ARBA00022748"/>
    </source>
</evidence>
<evidence type="ECO:0000259" key="8">
    <source>
        <dbReference type="Pfam" id="PF02683"/>
    </source>
</evidence>
<feature type="signal peptide" evidence="7">
    <location>
        <begin position="1"/>
        <end position="24"/>
    </location>
</feature>
<feature type="chain" id="PRO_5032880543" evidence="7">
    <location>
        <begin position="25"/>
        <end position="713"/>
    </location>
</feature>
<evidence type="ECO:0000256" key="6">
    <source>
        <dbReference type="SAM" id="Phobius"/>
    </source>
</evidence>
<evidence type="ECO:0000313" key="11">
    <source>
        <dbReference type="Proteomes" id="UP000565205"/>
    </source>
</evidence>
<accession>A0A850NY40</accession>
<dbReference type="GO" id="GO:0017004">
    <property type="term" value="P:cytochrome complex assembly"/>
    <property type="evidence" value="ECO:0007669"/>
    <property type="project" value="UniProtKB-KW"/>
</dbReference>
<evidence type="ECO:0000256" key="2">
    <source>
        <dbReference type="ARBA" id="ARBA00022692"/>
    </source>
</evidence>
<keyword evidence="5 6" id="KW-0472">Membrane</keyword>
<dbReference type="Pfam" id="PF13899">
    <property type="entry name" value="Thioredoxin_7"/>
    <property type="match status" value="1"/>
</dbReference>
<dbReference type="Pfam" id="PF02683">
    <property type="entry name" value="DsbD_TM"/>
    <property type="match status" value="1"/>
</dbReference>